<proteinExistence type="inferred from homology"/>
<dbReference type="PANTHER" id="PTHR30347">
    <property type="entry name" value="POTASSIUM CHANNEL RELATED"/>
    <property type="match status" value="1"/>
</dbReference>
<protein>
    <submittedName>
        <fullName evidence="11">Mechanosensitive channel MscK</fullName>
    </submittedName>
</protein>
<evidence type="ECO:0000259" key="9">
    <source>
        <dbReference type="Pfam" id="PF00924"/>
    </source>
</evidence>
<dbReference type="InterPro" id="IPR011066">
    <property type="entry name" value="MscS_channel_C_sf"/>
</dbReference>
<dbReference type="AlphaFoldDB" id="A0A5B9QEK4"/>
<dbReference type="RefSeq" id="WP_148073860.1">
    <property type="nucleotide sequence ID" value="NZ_CP042913.1"/>
</dbReference>
<dbReference type="OrthoDB" id="9809206at2"/>
<dbReference type="InterPro" id="IPR049278">
    <property type="entry name" value="MS_channel_C"/>
</dbReference>
<evidence type="ECO:0000313" key="12">
    <source>
        <dbReference type="Proteomes" id="UP000323917"/>
    </source>
</evidence>
<gene>
    <name evidence="11" type="primary">mscK_1</name>
    <name evidence="11" type="ORF">Pr1d_26340</name>
</gene>
<evidence type="ECO:0000256" key="7">
    <source>
        <dbReference type="SAM" id="Coils"/>
    </source>
</evidence>
<accession>A0A5B9QEK4</accession>
<comment type="subcellular location">
    <subcellularLocation>
        <location evidence="1">Cell membrane</location>
        <topology evidence="1">Multi-pass membrane protein</topology>
    </subcellularLocation>
</comment>
<feature type="transmembrane region" description="Helical" evidence="8">
    <location>
        <begin position="567"/>
        <end position="587"/>
    </location>
</feature>
<feature type="coiled-coil region" evidence="7">
    <location>
        <begin position="250"/>
        <end position="295"/>
    </location>
</feature>
<keyword evidence="5 8" id="KW-1133">Transmembrane helix</keyword>
<dbReference type="Gene3D" id="2.30.30.60">
    <property type="match status" value="1"/>
</dbReference>
<dbReference type="Pfam" id="PF00924">
    <property type="entry name" value="MS_channel_2nd"/>
    <property type="match status" value="1"/>
</dbReference>
<evidence type="ECO:0000256" key="2">
    <source>
        <dbReference type="ARBA" id="ARBA00008017"/>
    </source>
</evidence>
<dbReference type="Gene3D" id="1.10.287.1260">
    <property type="match status" value="1"/>
</dbReference>
<dbReference type="SUPFAM" id="SSF82861">
    <property type="entry name" value="Mechanosensitive channel protein MscS (YggB), transmembrane region"/>
    <property type="match status" value="1"/>
</dbReference>
<dbReference type="InterPro" id="IPR010920">
    <property type="entry name" value="LSM_dom_sf"/>
</dbReference>
<dbReference type="InterPro" id="IPR011014">
    <property type="entry name" value="MscS_channel_TM-2"/>
</dbReference>
<evidence type="ECO:0000256" key="1">
    <source>
        <dbReference type="ARBA" id="ARBA00004651"/>
    </source>
</evidence>
<name>A0A5B9QEK4_9BACT</name>
<evidence type="ECO:0000256" key="8">
    <source>
        <dbReference type="SAM" id="Phobius"/>
    </source>
</evidence>
<feature type="coiled-coil region" evidence="7">
    <location>
        <begin position="150"/>
        <end position="198"/>
    </location>
</feature>
<evidence type="ECO:0000313" key="11">
    <source>
        <dbReference type="EMBL" id="QEG35336.1"/>
    </source>
</evidence>
<organism evidence="11 12">
    <name type="scientific">Bythopirellula goksoeyrii</name>
    <dbReference type="NCBI Taxonomy" id="1400387"/>
    <lineage>
        <taxon>Bacteria</taxon>
        <taxon>Pseudomonadati</taxon>
        <taxon>Planctomycetota</taxon>
        <taxon>Planctomycetia</taxon>
        <taxon>Pirellulales</taxon>
        <taxon>Lacipirellulaceae</taxon>
        <taxon>Bythopirellula</taxon>
    </lineage>
</organism>
<feature type="coiled-coil region" evidence="7">
    <location>
        <begin position="374"/>
        <end position="419"/>
    </location>
</feature>
<comment type="similarity">
    <text evidence="2">Belongs to the MscS (TC 1.A.23) family.</text>
</comment>
<dbReference type="InterPro" id="IPR006685">
    <property type="entry name" value="MscS_channel_2nd"/>
</dbReference>
<keyword evidence="12" id="KW-1185">Reference proteome</keyword>
<dbReference type="Gene3D" id="3.30.70.100">
    <property type="match status" value="1"/>
</dbReference>
<dbReference type="SUPFAM" id="SSF82689">
    <property type="entry name" value="Mechanosensitive channel protein MscS (YggB), C-terminal domain"/>
    <property type="match status" value="1"/>
</dbReference>
<dbReference type="SUPFAM" id="SSF50182">
    <property type="entry name" value="Sm-like ribonucleoproteins"/>
    <property type="match status" value="1"/>
</dbReference>
<feature type="domain" description="Mechanosensitive ion channel MscS C-terminal" evidence="10">
    <location>
        <begin position="661"/>
        <end position="742"/>
    </location>
</feature>
<keyword evidence="3" id="KW-1003">Cell membrane</keyword>
<dbReference type="InterPro" id="IPR052702">
    <property type="entry name" value="MscS-like_channel"/>
</dbReference>
<feature type="domain" description="Mechanosensitive ion channel MscS" evidence="9">
    <location>
        <begin position="585"/>
        <end position="651"/>
    </location>
</feature>
<dbReference type="GO" id="GO:0005886">
    <property type="term" value="C:plasma membrane"/>
    <property type="evidence" value="ECO:0007669"/>
    <property type="project" value="UniProtKB-SubCell"/>
</dbReference>
<dbReference type="GO" id="GO:0008381">
    <property type="term" value="F:mechanosensitive monoatomic ion channel activity"/>
    <property type="evidence" value="ECO:0007669"/>
    <property type="project" value="UniProtKB-ARBA"/>
</dbReference>
<dbReference type="KEGG" id="bgok:Pr1d_26340"/>
<dbReference type="InterPro" id="IPR023408">
    <property type="entry name" value="MscS_beta-dom_sf"/>
</dbReference>
<dbReference type="Proteomes" id="UP000323917">
    <property type="component" value="Chromosome"/>
</dbReference>
<keyword evidence="4 8" id="KW-0812">Transmembrane</keyword>
<dbReference type="Pfam" id="PF21082">
    <property type="entry name" value="MS_channel_3rd"/>
    <property type="match status" value="1"/>
</dbReference>
<evidence type="ECO:0000256" key="6">
    <source>
        <dbReference type="ARBA" id="ARBA00023136"/>
    </source>
</evidence>
<evidence type="ECO:0000256" key="5">
    <source>
        <dbReference type="ARBA" id="ARBA00022989"/>
    </source>
</evidence>
<reference evidence="11 12" key="1">
    <citation type="submission" date="2019-08" db="EMBL/GenBank/DDBJ databases">
        <title>Deep-cultivation of Planctomycetes and their phenomic and genomic characterization uncovers novel biology.</title>
        <authorList>
            <person name="Wiegand S."/>
            <person name="Jogler M."/>
            <person name="Boedeker C."/>
            <person name="Pinto D."/>
            <person name="Vollmers J."/>
            <person name="Rivas-Marin E."/>
            <person name="Kohn T."/>
            <person name="Peeters S.H."/>
            <person name="Heuer A."/>
            <person name="Rast P."/>
            <person name="Oberbeckmann S."/>
            <person name="Bunk B."/>
            <person name="Jeske O."/>
            <person name="Meyerdierks A."/>
            <person name="Storesund J.E."/>
            <person name="Kallscheuer N."/>
            <person name="Luecker S."/>
            <person name="Lage O.M."/>
            <person name="Pohl T."/>
            <person name="Merkel B.J."/>
            <person name="Hornburger P."/>
            <person name="Mueller R.-W."/>
            <person name="Bruemmer F."/>
            <person name="Labrenz M."/>
            <person name="Spormann A.M."/>
            <person name="Op den Camp H."/>
            <person name="Overmann J."/>
            <person name="Amann R."/>
            <person name="Jetten M.S.M."/>
            <person name="Mascher T."/>
            <person name="Medema M.H."/>
            <person name="Devos D.P."/>
            <person name="Kaster A.-K."/>
            <person name="Ovreas L."/>
            <person name="Rohde M."/>
            <person name="Galperin M.Y."/>
            <person name="Jogler C."/>
        </authorList>
    </citation>
    <scope>NUCLEOTIDE SEQUENCE [LARGE SCALE GENOMIC DNA]</scope>
    <source>
        <strain evidence="11 12">Pr1d</strain>
    </source>
</reference>
<evidence type="ECO:0000259" key="10">
    <source>
        <dbReference type="Pfam" id="PF21082"/>
    </source>
</evidence>
<dbReference type="EMBL" id="CP042913">
    <property type="protein sequence ID" value="QEG35336.1"/>
    <property type="molecule type" value="Genomic_DNA"/>
</dbReference>
<keyword evidence="7" id="KW-0175">Coiled coil</keyword>
<evidence type="ECO:0000256" key="3">
    <source>
        <dbReference type="ARBA" id="ARBA00022475"/>
    </source>
</evidence>
<dbReference type="PANTHER" id="PTHR30347:SF1">
    <property type="entry name" value="MECHANOSENSITIVE CHANNEL MSCK"/>
    <property type="match status" value="1"/>
</dbReference>
<evidence type="ECO:0000256" key="4">
    <source>
        <dbReference type="ARBA" id="ARBA00022692"/>
    </source>
</evidence>
<feature type="transmembrane region" description="Helical" evidence="8">
    <location>
        <begin position="544"/>
        <end position="561"/>
    </location>
</feature>
<keyword evidence="6 8" id="KW-0472">Membrane</keyword>
<sequence>MTFHPTNLFQQSTGRRLLLLLVALTWIETTFHPETVTAQLPGPTEILENTDPPKVEQVRPISEWIEGVKKRLASAESLVAKAKQANEEPASALLQQVELLGRLELSLGQVALAEADAESAAAKRDEMHSDLDEFLLQGLPESESSSFLLLDETRDQLDEAKNRLKRLKDREKAALQELENARNEFKELESTRRTAKDSLDESDADAKRIPLNQKLAVATLAAEVAEATVRRREAELMSVRLSREAQAFHLKQLEEKVQLLNDNARFDQVELNAQLAKLAEQANELKNSLAEMKGNDTRRKYLEEQWMSTQRQLDASTGDKSMLQEELHAYHLGRSNLDKREEILKTALDRLVDSQEIWKRRHQIISQRPAKSLLSEWEDDNEQALSQLRSEQRIAKGDLEDFRNQLLATKVKLDKAAENSPEANWYAQQATALQGMIQSQELNLDSIQSALQLNAKMQRQLSSDSLTENARQKLAEFWETVEGIWNTEITSSESGRVTVEKVVKALLLFFVGFVFARIISRWLGRHLLGRMDIDASGAATVQSLSFYLLLVLFSLLALNVVRVPLTAFTVLGGAVALGIGFGSQNIVNNFISGLILHAERPVKIGDLIQIGELYGNVEHIGARSTRIRTGDNLEIIVPNSKFLQDNVVNFTLSSDKMRTHVTVGVAYGSPVVEVAQLLKRAVVGTGRASKEPPPIVLFKNFGDNSLEFEVHFWIRMRTMMDRRQIESAVRYQVAQLFAEEGITVAFPQRDVHLNTNSPLVVQMADSDHNLTQGPDAL</sequence>